<keyword evidence="1" id="KW-0479">Metal-binding</keyword>
<dbReference type="PANTHER" id="PTHR42905:SF16">
    <property type="entry name" value="CARBOXYPHOSPHONOENOLPYRUVATE PHOSPHONOMUTASE-LIKE PROTEIN (AFU_ORTHOLOGUE AFUA_5G07230)"/>
    <property type="match status" value="1"/>
</dbReference>
<protein>
    <submittedName>
        <fullName evidence="2">Isocitrate lyase/phosphoenolpyruvate mutase family protein</fullName>
    </submittedName>
</protein>
<keyword evidence="2" id="KW-0456">Lyase</keyword>
<dbReference type="Pfam" id="PF13714">
    <property type="entry name" value="PEP_mutase"/>
    <property type="match status" value="1"/>
</dbReference>
<evidence type="ECO:0000313" key="3">
    <source>
        <dbReference type="Proteomes" id="UP000276260"/>
    </source>
</evidence>
<reference evidence="2 3" key="1">
    <citation type="submission" date="2018-11" db="EMBL/GenBank/DDBJ databases">
        <title>Draft genome analysis of Rheinheimera mesophila isolated from an industrial waste site.</title>
        <authorList>
            <person name="Yu Q."/>
            <person name="Qi Y."/>
            <person name="Zhang H."/>
            <person name="Lu Y."/>
            <person name="Pu J."/>
        </authorList>
    </citation>
    <scope>NUCLEOTIDE SEQUENCE [LARGE SCALE GENOMIC DNA]</scope>
    <source>
        <strain evidence="2 3">IITR13</strain>
    </source>
</reference>
<sequence>MNTSAQPFFTLHQQPDPLLLINIWDPASTVLAQQQGAKAIGTSSAALAWSLGYADGQQLPIAELLAAVQRILRVSQVPFTVDIEQGYSDNPLQVASLVLQLAELGVAGVNIEDGTGAPELLAAKIRSCRQRLDRQMLFINARTDIYLTQLATGPEAVTECIRRLKLYQAAGADGAFIPGLADLALVTELSRASPLPLNLMGWPEGATLQDLTRAGVKRLSAGPALFLGSYQAYQQAVWSFLQQNPVAAQALDYAALNTMFSQPFADWVR</sequence>
<dbReference type="CDD" id="cd00377">
    <property type="entry name" value="ICL_PEPM"/>
    <property type="match status" value="1"/>
</dbReference>
<accession>A0A3P3QJ07</accession>
<dbReference type="OrthoDB" id="9780430at2"/>
<gene>
    <name evidence="2" type="ORF">EIK76_09770</name>
</gene>
<dbReference type="AlphaFoldDB" id="A0A3P3QJ07"/>
<dbReference type="InterPro" id="IPR015813">
    <property type="entry name" value="Pyrv/PenolPyrv_kinase-like_dom"/>
</dbReference>
<dbReference type="EMBL" id="RRCF01000002">
    <property type="protein sequence ID" value="RRJ21162.1"/>
    <property type="molecule type" value="Genomic_DNA"/>
</dbReference>
<evidence type="ECO:0000313" key="2">
    <source>
        <dbReference type="EMBL" id="RRJ21162.1"/>
    </source>
</evidence>
<keyword evidence="2" id="KW-0670">Pyruvate</keyword>
<comment type="caution">
    <text evidence="2">The sequence shown here is derived from an EMBL/GenBank/DDBJ whole genome shotgun (WGS) entry which is preliminary data.</text>
</comment>
<dbReference type="InterPro" id="IPR040442">
    <property type="entry name" value="Pyrv_kinase-like_dom_sf"/>
</dbReference>
<dbReference type="GO" id="GO:0046872">
    <property type="term" value="F:metal ion binding"/>
    <property type="evidence" value="ECO:0007669"/>
    <property type="project" value="UniProtKB-KW"/>
</dbReference>
<organism evidence="2 3">
    <name type="scientific">Rheinheimera mesophila</name>
    <dbReference type="NCBI Taxonomy" id="1547515"/>
    <lineage>
        <taxon>Bacteria</taxon>
        <taxon>Pseudomonadati</taxon>
        <taxon>Pseudomonadota</taxon>
        <taxon>Gammaproteobacteria</taxon>
        <taxon>Chromatiales</taxon>
        <taxon>Chromatiaceae</taxon>
        <taxon>Rheinheimera</taxon>
    </lineage>
</organism>
<keyword evidence="3" id="KW-1185">Reference proteome</keyword>
<name>A0A3P3QJ07_9GAMM</name>
<dbReference type="GO" id="GO:0016829">
    <property type="term" value="F:lyase activity"/>
    <property type="evidence" value="ECO:0007669"/>
    <property type="project" value="UniProtKB-KW"/>
</dbReference>
<evidence type="ECO:0000256" key="1">
    <source>
        <dbReference type="ARBA" id="ARBA00022723"/>
    </source>
</evidence>
<dbReference type="SUPFAM" id="SSF51621">
    <property type="entry name" value="Phosphoenolpyruvate/pyruvate domain"/>
    <property type="match status" value="1"/>
</dbReference>
<dbReference type="Proteomes" id="UP000276260">
    <property type="component" value="Unassembled WGS sequence"/>
</dbReference>
<proteinExistence type="predicted"/>
<dbReference type="RefSeq" id="WP_046519729.1">
    <property type="nucleotide sequence ID" value="NZ_LAVS01000016.1"/>
</dbReference>
<dbReference type="Gene3D" id="3.20.20.60">
    <property type="entry name" value="Phosphoenolpyruvate-binding domains"/>
    <property type="match status" value="1"/>
</dbReference>
<dbReference type="InterPro" id="IPR039556">
    <property type="entry name" value="ICL/PEPM"/>
</dbReference>
<dbReference type="PANTHER" id="PTHR42905">
    <property type="entry name" value="PHOSPHOENOLPYRUVATE CARBOXYLASE"/>
    <property type="match status" value="1"/>
</dbReference>